<evidence type="ECO:0000313" key="3">
    <source>
        <dbReference type="Proteomes" id="UP000015106"/>
    </source>
</evidence>
<name>A0A8R7PWD9_TRIUA</name>
<reference evidence="2" key="2">
    <citation type="submission" date="2018-03" db="EMBL/GenBank/DDBJ databases">
        <title>The Triticum urartu genome reveals the dynamic nature of wheat genome evolution.</title>
        <authorList>
            <person name="Ling H."/>
            <person name="Ma B."/>
            <person name="Shi X."/>
            <person name="Liu H."/>
            <person name="Dong L."/>
            <person name="Sun H."/>
            <person name="Cao Y."/>
            <person name="Gao Q."/>
            <person name="Zheng S."/>
            <person name="Li Y."/>
            <person name="Yu Y."/>
            <person name="Du H."/>
            <person name="Qi M."/>
            <person name="Li Y."/>
            <person name="Yu H."/>
            <person name="Cui Y."/>
            <person name="Wang N."/>
            <person name="Chen C."/>
            <person name="Wu H."/>
            <person name="Zhao Y."/>
            <person name="Zhang J."/>
            <person name="Li Y."/>
            <person name="Zhou W."/>
            <person name="Zhang B."/>
            <person name="Hu W."/>
            <person name="Eijk M."/>
            <person name="Tang J."/>
            <person name="Witsenboer H."/>
            <person name="Zhao S."/>
            <person name="Li Z."/>
            <person name="Zhang A."/>
            <person name="Wang D."/>
            <person name="Liang C."/>
        </authorList>
    </citation>
    <scope>NUCLEOTIDE SEQUENCE [LARGE SCALE GENOMIC DNA]</scope>
    <source>
        <strain evidence="2">cv. G1812</strain>
    </source>
</reference>
<protein>
    <submittedName>
        <fullName evidence="2">Uncharacterized protein</fullName>
    </submittedName>
</protein>
<feature type="compositionally biased region" description="Basic and acidic residues" evidence="1">
    <location>
        <begin position="21"/>
        <end position="50"/>
    </location>
</feature>
<reference evidence="2" key="3">
    <citation type="submission" date="2022-06" db="UniProtKB">
        <authorList>
            <consortium name="EnsemblPlants"/>
        </authorList>
    </citation>
    <scope>IDENTIFICATION</scope>
</reference>
<dbReference type="AlphaFoldDB" id="A0A8R7PWD9"/>
<feature type="region of interest" description="Disordered" evidence="1">
    <location>
        <begin position="20"/>
        <end position="50"/>
    </location>
</feature>
<dbReference type="EnsemblPlants" id="TuG1812G0300004062.01.T02">
    <property type="protein sequence ID" value="TuG1812G0300004062.01.T02.cds290303"/>
    <property type="gene ID" value="TuG1812G0300004062.01"/>
</dbReference>
<dbReference type="Proteomes" id="UP000015106">
    <property type="component" value="Chromosome 3"/>
</dbReference>
<keyword evidence="3" id="KW-1185">Reference proteome</keyword>
<reference evidence="3" key="1">
    <citation type="journal article" date="2013" name="Nature">
        <title>Draft genome of the wheat A-genome progenitor Triticum urartu.</title>
        <authorList>
            <person name="Ling H.Q."/>
            <person name="Zhao S."/>
            <person name="Liu D."/>
            <person name="Wang J."/>
            <person name="Sun H."/>
            <person name="Zhang C."/>
            <person name="Fan H."/>
            <person name="Li D."/>
            <person name="Dong L."/>
            <person name="Tao Y."/>
            <person name="Gao C."/>
            <person name="Wu H."/>
            <person name="Li Y."/>
            <person name="Cui Y."/>
            <person name="Guo X."/>
            <person name="Zheng S."/>
            <person name="Wang B."/>
            <person name="Yu K."/>
            <person name="Liang Q."/>
            <person name="Yang W."/>
            <person name="Lou X."/>
            <person name="Chen J."/>
            <person name="Feng M."/>
            <person name="Jian J."/>
            <person name="Zhang X."/>
            <person name="Luo G."/>
            <person name="Jiang Y."/>
            <person name="Liu J."/>
            <person name="Wang Z."/>
            <person name="Sha Y."/>
            <person name="Zhang B."/>
            <person name="Wu H."/>
            <person name="Tang D."/>
            <person name="Shen Q."/>
            <person name="Xue P."/>
            <person name="Zou S."/>
            <person name="Wang X."/>
            <person name="Liu X."/>
            <person name="Wang F."/>
            <person name="Yang Y."/>
            <person name="An X."/>
            <person name="Dong Z."/>
            <person name="Zhang K."/>
            <person name="Zhang X."/>
            <person name="Luo M.C."/>
            <person name="Dvorak J."/>
            <person name="Tong Y."/>
            <person name="Wang J."/>
            <person name="Yang H."/>
            <person name="Li Z."/>
            <person name="Wang D."/>
            <person name="Zhang A."/>
            <person name="Wang J."/>
        </authorList>
    </citation>
    <scope>NUCLEOTIDE SEQUENCE</scope>
    <source>
        <strain evidence="3">cv. G1812</strain>
    </source>
</reference>
<dbReference type="Gramene" id="TuG1812G0300004062.01.T02">
    <property type="protein sequence ID" value="TuG1812G0300004062.01.T02.cds290303"/>
    <property type="gene ID" value="TuG1812G0300004062.01"/>
</dbReference>
<evidence type="ECO:0000256" key="1">
    <source>
        <dbReference type="SAM" id="MobiDB-lite"/>
    </source>
</evidence>
<sequence length="50" mass="5468">MGIICLPKEGEAISQAMILESSKEKSSSDNQELNRRHSKGDKSSNHPAEV</sequence>
<organism evidence="2 3">
    <name type="scientific">Triticum urartu</name>
    <name type="common">Red wild einkorn</name>
    <name type="synonym">Crithodium urartu</name>
    <dbReference type="NCBI Taxonomy" id="4572"/>
    <lineage>
        <taxon>Eukaryota</taxon>
        <taxon>Viridiplantae</taxon>
        <taxon>Streptophyta</taxon>
        <taxon>Embryophyta</taxon>
        <taxon>Tracheophyta</taxon>
        <taxon>Spermatophyta</taxon>
        <taxon>Magnoliopsida</taxon>
        <taxon>Liliopsida</taxon>
        <taxon>Poales</taxon>
        <taxon>Poaceae</taxon>
        <taxon>BOP clade</taxon>
        <taxon>Pooideae</taxon>
        <taxon>Triticodae</taxon>
        <taxon>Triticeae</taxon>
        <taxon>Triticinae</taxon>
        <taxon>Triticum</taxon>
    </lineage>
</organism>
<evidence type="ECO:0000313" key="2">
    <source>
        <dbReference type="EnsemblPlants" id="TuG1812G0300004062.01.T02.cds290303"/>
    </source>
</evidence>
<accession>A0A8R7PWD9</accession>
<proteinExistence type="predicted"/>